<proteinExistence type="predicted"/>
<dbReference type="AlphaFoldDB" id="A0A3P6CCB4"/>
<feature type="compositionally biased region" description="Basic residues" evidence="1">
    <location>
        <begin position="307"/>
        <end position="321"/>
    </location>
</feature>
<evidence type="ECO:0000256" key="1">
    <source>
        <dbReference type="SAM" id="MobiDB-lite"/>
    </source>
</evidence>
<organism evidence="2">
    <name type="scientific">Brassica oleracea</name>
    <name type="common">Wild cabbage</name>
    <dbReference type="NCBI Taxonomy" id="3712"/>
    <lineage>
        <taxon>Eukaryota</taxon>
        <taxon>Viridiplantae</taxon>
        <taxon>Streptophyta</taxon>
        <taxon>Embryophyta</taxon>
        <taxon>Tracheophyta</taxon>
        <taxon>Spermatophyta</taxon>
        <taxon>Magnoliopsida</taxon>
        <taxon>eudicotyledons</taxon>
        <taxon>Gunneridae</taxon>
        <taxon>Pentapetalae</taxon>
        <taxon>rosids</taxon>
        <taxon>malvids</taxon>
        <taxon>Brassicales</taxon>
        <taxon>Brassicaceae</taxon>
        <taxon>Brassiceae</taxon>
        <taxon>Brassica</taxon>
    </lineage>
</organism>
<feature type="region of interest" description="Disordered" evidence="1">
    <location>
        <begin position="69"/>
        <end position="92"/>
    </location>
</feature>
<gene>
    <name evidence="2" type="ORF">BOLC4T23904H</name>
</gene>
<feature type="compositionally biased region" description="Low complexity" evidence="1">
    <location>
        <begin position="76"/>
        <end position="88"/>
    </location>
</feature>
<protein>
    <submittedName>
        <fullName evidence="2">Uncharacterized protein</fullName>
    </submittedName>
</protein>
<sequence length="321" mass="36039">MLSRSRLSCEEKGKGIATSPSPTRDVTANGSPLDEFDLIHRDALRDTENMSLSQRLLVADAHRRIREEGADRIEVGSSDMSGSGSEASNQASRALKQVRRRVRFDQIDCRPTIYHPGRIFEELSPLPPELLLRHLNMIAYKENFFESVEAIATHSNLRWPDLSREWIHRQQARIAKVDWESRLPCVLGPRKSRLSLFTRKQQKLLDKAREMEGVPDLSALLKGKLLLLSKKTTPDVVPESTNSEEAGVSKGRDSVTVDEDVGAEPSPLSPKRKKKSKKAKRRVTDEVPGPDVPLGETVSLGEASKGSKAKKKKERKKRPRE</sequence>
<feature type="compositionally biased region" description="Basic residues" evidence="1">
    <location>
        <begin position="270"/>
        <end position="281"/>
    </location>
</feature>
<reference evidence="2" key="1">
    <citation type="submission" date="2018-11" db="EMBL/GenBank/DDBJ databases">
        <authorList>
            <consortium name="Genoscope - CEA"/>
            <person name="William W."/>
        </authorList>
    </citation>
    <scope>NUCLEOTIDE SEQUENCE</scope>
</reference>
<feature type="region of interest" description="Disordered" evidence="1">
    <location>
        <begin position="1"/>
        <end position="32"/>
    </location>
</feature>
<feature type="compositionally biased region" description="Polar residues" evidence="1">
    <location>
        <begin position="18"/>
        <end position="30"/>
    </location>
</feature>
<feature type="region of interest" description="Disordered" evidence="1">
    <location>
        <begin position="232"/>
        <end position="321"/>
    </location>
</feature>
<name>A0A3P6CCB4_BRAOL</name>
<dbReference type="EMBL" id="LR031873">
    <property type="protein sequence ID" value="VDD08225.1"/>
    <property type="molecule type" value="Genomic_DNA"/>
</dbReference>
<evidence type="ECO:0000313" key="2">
    <source>
        <dbReference type="EMBL" id="VDD08225.1"/>
    </source>
</evidence>
<accession>A0A3P6CCB4</accession>